<gene>
    <name evidence="2" type="ORF">CE139_24885</name>
</gene>
<name>A0A2Z5AE05_9PSED</name>
<evidence type="ECO:0000313" key="2">
    <source>
        <dbReference type="EMBL" id="AXA68897.1"/>
    </source>
</evidence>
<dbReference type="EMBL" id="CP022198">
    <property type="protein sequence ID" value="AXA68897.1"/>
    <property type="molecule type" value="Genomic_DNA"/>
</dbReference>
<evidence type="ECO:0000313" key="3">
    <source>
        <dbReference type="Proteomes" id="UP000250579"/>
    </source>
</evidence>
<dbReference type="AlphaFoldDB" id="A0A2Z5AE05"/>
<sequence>MIWPVSAASPAGVKTTIIAPYIHQLLTVMNDESFQPEFDRLHWAVRSIREEMLAIEAGIEQKKQEIEIKERKLSDLKWKWWDAQLALAKWKPMGTAQRRQVAELQTDIKEWVPD</sequence>
<reference evidence="2 3" key="1">
    <citation type="submission" date="2017-06" db="EMBL/GenBank/DDBJ databases">
        <title>Evolution towards high GC content and high-temperature stress adaptation in endophytic Pseudomonas oryzihabitans impacted its plant-growth promoting traits.</title>
        <authorList>
            <person name="Nascimento F.X."/>
        </authorList>
    </citation>
    <scope>NUCLEOTIDE SEQUENCE [LARGE SCALE GENOMIC DNA]</scope>
    <source>
        <strain evidence="2 3">MS8</strain>
    </source>
</reference>
<organism evidence="2 3">
    <name type="scientific">Pseudomonas oryzihabitans</name>
    <dbReference type="NCBI Taxonomy" id="47885"/>
    <lineage>
        <taxon>Bacteria</taxon>
        <taxon>Pseudomonadati</taxon>
        <taxon>Pseudomonadota</taxon>
        <taxon>Gammaproteobacteria</taxon>
        <taxon>Pseudomonadales</taxon>
        <taxon>Pseudomonadaceae</taxon>
        <taxon>Pseudomonas</taxon>
    </lineage>
</organism>
<protein>
    <submittedName>
        <fullName evidence="2">Uncharacterized protein</fullName>
    </submittedName>
</protein>
<dbReference type="Proteomes" id="UP000250579">
    <property type="component" value="Chromosome"/>
</dbReference>
<keyword evidence="1" id="KW-0175">Coiled coil</keyword>
<proteinExistence type="predicted"/>
<accession>A0A2Z5AE05</accession>
<evidence type="ECO:0000256" key="1">
    <source>
        <dbReference type="SAM" id="Coils"/>
    </source>
</evidence>
<feature type="coiled-coil region" evidence="1">
    <location>
        <begin position="45"/>
        <end position="79"/>
    </location>
</feature>